<reference evidence="2" key="2">
    <citation type="submission" date="2022-10" db="EMBL/GenBank/DDBJ databases">
        <authorList>
            <consortium name="ENA_rothamsted_submissions"/>
            <consortium name="culmorum"/>
            <person name="King R."/>
        </authorList>
    </citation>
    <scope>NUCLEOTIDE SEQUENCE</scope>
</reference>
<reference evidence="2" key="1">
    <citation type="submission" date="2021-12" db="EMBL/GenBank/DDBJ databases">
        <authorList>
            <person name="King R."/>
        </authorList>
    </citation>
    <scope>NUCLEOTIDE SEQUENCE</scope>
</reference>
<dbReference type="AlphaFoldDB" id="A0A9N9WCD4"/>
<sequence>MLNDTTFIASAIDVSDIANAKDFPTEPQPSTSNAVSDYVHNDTSFNNYKEKIDDVDLFTLSDLGDSVADIPSELYDSSSSDDNVTLSTNWLRKYLKPQPKRQHKTEVLPDDNNPRPINTDEKSIQEENNSIFVADYLGPIFANKQDAQENYIKKSKCSLKRKSRHIMIINSCKSKCSRHTHMAADAVHANIEQKMRRQRGIYDFGDFKDCVLRSRKNIKILEIQNRCNWPKKKRAGRFGETLREFKLKFVVQVKFVKGSRNLFYKTRSDENFQEIEFLQKKINVNYFAPPVEEPWGVNQAKEDDIISKLVPLMPA</sequence>
<dbReference type="OrthoDB" id="6781302at2759"/>
<protein>
    <submittedName>
        <fullName evidence="2">Uncharacterized protein</fullName>
    </submittedName>
</protein>
<feature type="region of interest" description="Disordered" evidence="1">
    <location>
        <begin position="98"/>
        <end position="118"/>
    </location>
</feature>
<gene>
    <name evidence="2" type="ORF">DIATSA_LOCUS6709</name>
</gene>
<evidence type="ECO:0000313" key="2">
    <source>
        <dbReference type="EMBL" id="CAG9788934.1"/>
    </source>
</evidence>
<name>A0A9N9WCD4_9NEOP</name>
<evidence type="ECO:0000256" key="1">
    <source>
        <dbReference type="SAM" id="MobiDB-lite"/>
    </source>
</evidence>
<proteinExistence type="predicted"/>
<organism evidence="2 3">
    <name type="scientific">Diatraea saccharalis</name>
    <name type="common">sugarcane borer</name>
    <dbReference type="NCBI Taxonomy" id="40085"/>
    <lineage>
        <taxon>Eukaryota</taxon>
        <taxon>Metazoa</taxon>
        <taxon>Ecdysozoa</taxon>
        <taxon>Arthropoda</taxon>
        <taxon>Hexapoda</taxon>
        <taxon>Insecta</taxon>
        <taxon>Pterygota</taxon>
        <taxon>Neoptera</taxon>
        <taxon>Endopterygota</taxon>
        <taxon>Lepidoptera</taxon>
        <taxon>Glossata</taxon>
        <taxon>Ditrysia</taxon>
        <taxon>Pyraloidea</taxon>
        <taxon>Crambidae</taxon>
        <taxon>Crambinae</taxon>
        <taxon>Diatraea</taxon>
    </lineage>
</organism>
<dbReference type="Proteomes" id="UP001153714">
    <property type="component" value="Chromosome 2"/>
</dbReference>
<accession>A0A9N9WCD4</accession>
<evidence type="ECO:0000313" key="3">
    <source>
        <dbReference type="Proteomes" id="UP001153714"/>
    </source>
</evidence>
<keyword evidence="3" id="KW-1185">Reference proteome</keyword>
<dbReference type="EMBL" id="OU893333">
    <property type="protein sequence ID" value="CAG9788934.1"/>
    <property type="molecule type" value="Genomic_DNA"/>
</dbReference>